<gene>
    <name evidence="2" type="ORF">K5I29_08345</name>
</gene>
<keyword evidence="1" id="KW-0732">Signal</keyword>
<evidence type="ECO:0000313" key="3">
    <source>
        <dbReference type="Proteomes" id="UP001163328"/>
    </source>
</evidence>
<proteinExistence type="predicted"/>
<feature type="chain" id="PRO_5045071730" description="Secreted protein" evidence="1">
    <location>
        <begin position="20"/>
        <end position="222"/>
    </location>
</feature>
<evidence type="ECO:0008006" key="4">
    <source>
        <dbReference type="Google" id="ProtNLM"/>
    </source>
</evidence>
<evidence type="ECO:0000256" key="1">
    <source>
        <dbReference type="SAM" id="SignalP"/>
    </source>
</evidence>
<evidence type="ECO:0000313" key="2">
    <source>
        <dbReference type="EMBL" id="UYW00553.1"/>
    </source>
</evidence>
<dbReference type="RefSeq" id="WP_264432408.1">
    <property type="nucleotide sequence ID" value="NZ_CP081495.1"/>
</dbReference>
<accession>A0ABY6M055</accession>
<keyword evidence="3" id="KW-1185">Reference proteome</keyword>
<feature type="signal peptide" evidence="1">
    <location>
        <begin position="1"/>
        <end position="19"/>
    </location>
</feature>
<dbReference type="Proteomes" id="UP001163328">
    <property type="component" value="Chromosome"/>
</dbReference>
<reference evidence="2" key="1">
    <citation type="submission" date="2021-08" db="EMBL/GenBank/DDBJ databases">
        <title>Flavobacterium sp. strain CC-SYL302.</title>
        <authorList>
            <person name="Lin S.-Y."/>
            <person name="Lee T.-H."/>
            <person name="Young C.-C."/>
        </authorList>
    </citation>
    <scope>NUCLEOTIDE SEQUENCE</scope>
    <source>
        <strain evidence="2">CC-SYL302</strain>
    </source>
</reference>
<dbReference type="EMBL" id="CP081495">
    <property type="protein sequence ID" value="UYW00553.1"/>
    <property type="molecule type" value="Genomic_DNA"/>
</dbReference>
<sequence>MKKKLILTFLFINSCYLFAQEGIGINNPNPKAPLDINGTMRLEHYSQGEGKILVSNADGDSRWTSPFSLKFYTGELPPSRTGLYLEGIAAKYTSAKITLKPGGYLIKTILLLNNSGTLNYNQSIFVTAYFSDSTENPDYSADYILDSAKEMSGSLIGPSVYGLIDGSVLIRNTSNEEKTYYLWAKKEDFKDNSTSPSPTTIRLNDLASQAWGENVIYAIPIE</sequence>
<organism evidence="2 3">
    <name type="scientific">Flavobacterium agricola</name>
    <dbReference type="NCBI Taxonomy" id="2870839"/>
    <lineage>
        <taxon>Bacteria</taxon>
        <taxon>Pseudomonadati</taxon>
        <taxon>Bacteroidota</taxon>
        <taxon>Flavobacteriia</taxon>
        <taxon>Flavobacteriales</taxon>
        <taxon>Flavobacteriaceae</taxon>
        <taxon>Flavobacterium</taxon>
    </lineage>
</organism>
<name>A0ABY6M055_9FLAO</name>
<protein>
    <recommendedName>
        <fullName evidence="4">Secreted protein</fullName>
    </recommendedName>
</protein>